<organism evidence="13">
    <name type="scientific">Myxobolus squamalis</name>
    <name type="common">Myxosporean</name>
    <dbReference type="NCBI Taxonomy" id="59785"/>
    <lineage>
        <taxon>Eukaryota</taxon>
        <taxon>Metazoa</taxon>
        <taxon>Cnidaria</taxon>
        <taxon>Myxozoa</taxon>
        <taxon>Myxosporea</taxon>
        <taxon>Bivalvulida</taxon>
        <taxon>Platysporina</taxon>
        <taxon>Myxobolidae</taxon>
        <taxon>Myxobolus</taxon>
    </lineage>
</organism>
<keyword evidence="4 11" id="KW-0812">Transmembrane</keyword>
<keyword evidence="6 11" id="KW-1133">Transmembrane helix</keyword>
<proteinExistence type="inferred from homology"/>
<dbReference type="AlphaFoldDB" id="A0A6B2G6K3"/>
<feature type="transmembrane region" description="Helical" evidence="11">
    <location>
        <begin position="156"/>
        <end position="175"/>
    </location>
</feature>
<comment type="similarity">
    <text evidence="2">Belongs to the amino acid/polyamine transporter 2 family.</text>
</comment>
<evidence type="ECO:0000256" key="4">
    <source>
        <dbReference type="ARBA" id="ARBA00022692"/>
    </source>
</evidence>
<evidence type="ECO:0000256" key="11">
    <source>
        <dbReference type="SAM" id="Phobius"/>
    </source>
</evidence>
<evidence type="ECO:0000256" key="8">
    <source>
        <dbReference type="ARBA" id="ARBA00037101"/>
    </source>
</evidence>
<evidence type="ECO:0000313" key="13">
    <source>
        <dbReference type="EMBL" id="NDJ96363.1"/>
    </source>
</evidence>
<keyword evidence="3" id="KW-0813">Transport</keyword>
<name>A0A6B2G6K3_MYXSQ</name>
<comment type="subcellular location">
    <subcellularLocation>
        <location evidence="1">Membrane</location>
        <topology evidence="1">Multi-pass membrane protein</topology>
    </subcellularLocation>
</comment>
<dbReference type="PANTHER" id="PTHR22950">
    <property type="entry name" value="AMINO ACID TRANSPORTER"/>
    <property type="match status" value="1"/>
</dbReference>
<dbReference type="GO" id="GO:0016020">
    <property type="term" value="C:membrane"/>
    <property type="evidence" value="ECO:0007669"/>
    <property type="project" value="UniProtKB-SubCell"/>
</dbReference>
<dbReference type="PANTHER" id="PTHR22950:SF458">
    <property type="entry name" value="SODIUM-COUPLED NEUTRAL AMINO ACID TRANSPORTER 11-RELATED"/>
    <property type="match status" value="1"/>
</dbReference>
<dbReference type="EMBL" id="GHBR01000942">
    <property type="protein sequence ID" value="NDJ96363.1"/>
    <property type="molecule type" value="Transcribed_RNA"/>
</dbReference>
<dbReference type="InterPro" id="IPR013057">
    <property type="entry name" value="AA_transpt_TM"/>
</dbReference>
<feature type="transmembrane region" description="Helical" evidence="11">
    <location>
        <begin position="12"/>
        <end position="35"/>
    </location>
</feature>
<evidence type="ECO:0000256" key="9">
    <source>
        <dbReference type="ARBA" id="ARBA00040814"/>
    </source>
</evidence>
<feature type="transmembrane region" description="Helical" evidence="11">
    <location>
        <begin position="93"/>
        <end position="113"/>
    </location>
</feature>
<feature type="domain" description="Amino acid transporter transmembrane" evidence="12">
    <location>
        <begin position="1"/>
        <end position="177"/>
    </location>
</feature>
<protein>
    <recommendedName>
        <fullName evidence="9">Putative sodium-coupled neutral amino acid transporter 11</fullName>
    </recommendedName>
    <alternativeName>
        <fullName evidence="10">Solute carrier family 38 member 11</fullName>
    </alternativeName>
</protein>
<evidence type="ECO:0000256" key="2">
    <source>
        <dbReference type="ARBA" id="ARBA00008066"/>
    </source>
</evidence>
<comment type="function">
    <text evidence="8">Putative sodium-dependent amino acid/proton antiporter.</text>
</comment>
<evidence type="ECO:0000256" key="10">
    <source>
        <dbReference type="ARBA" id="ARBA00041723"/>
    </source>
</evidence>
<dbReference type="Pfam" id="PF01490">
    <property type="entry name" value="Aa_trans"/>
    <property type="match status" value="1"/>
</dbReference>
<evidence type="ECO:0000256" key="6">
    <source>
        <dbReference type="ARBA" id="ARBA00022989"/>
    </source>
</evidence>
<keyword evidence="7 11" id="KW-0472">Membrane</keyword>
<reference evidence="13" key="1">
    <citation type="submission" date="2018-11" db="EMBL/GenBank/DDBJ databases">
        <title>Myxobolus squamalis genome and transcriptome.</title>
        <authorList>
            <person name="Yahalomi D."/>
            <person name="Atkinson S.D."/>
            <person name="Neuhof M."/>
            <person name="Chang E.S."/>
            <person name="Philippe H."/>
            <person name="Cartwright P."/>
            <person name="Bartholomew J.L."/>
            <person name="Huchon D."/>
        </authorList>
    </citation>
    <scope>NUCLEOTIDE SEQUENCE</scope>
    <source>
        <strain evidence="13">71B08</strain>
        <tissue evidence="13">Whole</tissue>
    </source>
</reference>
<evidence type="ECO:0000256" key="7">
    <source>
        <dbReference type="ARBA" id="ARBA00023136"/>
    </source>
</evidence>
<dbReference type="PROSITE" id="PS51257">
    <property type="entry name" value="PROKAR_LIPOPROTEIN"/>
    <property type="match status" value="1"/>
</dbReference>
<feature type="transmembrane region" description="Helical" evidence="11">
    <location>
        <begin position="125"/>
        <end position="144"/>
    </location>
</feature>
<accession>A0A6B2G6K3</accession>
<evidence type="ECO:0000256" key="3">
    <source>
        <dbReference type="ARBA" id="ARBA00022448"/>
    </source>
</evidence>
<keyword evidence="5" id="KW-0029">Amino-acid transport</keyword>
<evidence type="ECO:0000259" key="12">
    <source>
        <dbReference type="Pfam" id="PF01490"/>
    </source>
</evidence>
<evidence type="ECO:0000256" key="5">
    <source>
        <dbReference type="ARBA" id="ARBA00022970"/>
    </source>
</evidence>
<dbReference type="GO" id="GO:0015179">
    <property type="term" value="F:L-amino acid transmembrane transporter activity"/>
    <property type="evidence" value="ECO:0007669"/>
    <property type="project" value="TreeGrafter"/>
</dbReference>
<evidence type="ECO:0000256" key="1">
    <source>
        <dbReference type="ARBA" id="ARBA00004141"/>
    </source>
</evidence>
<sequence>MKDRSIEKLLVAKNIAFFISYIIYIVVAGCGFITFGGQPQQNLFVGYCSNDILINITRLVFTITILLTSPIQLHGCREVIESQFFSKYSKNKFVGPFIIFFLVSVVFIISSLIDDVGTVIEVGGAITNVPLVYILPALCAIFMYKKNGNEIIWKKIMAWTILLFGLFMLVISPYFSVQSYVEKFNHLPIEKYYCNKD</sequence>